<comment type="caution">
    <text evidence="7">The sequence shown here is derived from an EMBL/GenBank/DDBJ whole genome shotgun (WGS) entry which is preliminary data.</text>
</comment>
<evidence type="ECO:0000256" key="5">
    <source>
        <dbReference type="SAM" id="MobiDB-lite"/>
    </source>
</evidence>
<sequence length="139" mass="14764">MSEEPLTVEVDPRSPVPPYEQIRTRLLELVRTGALAPGTRLPPIRQLAGDLGVAPNTVARAYRELEAAGVLSSRRRHGTTVTPEAAERARPGVARGGAPVGGAGGPTLEAAARAYLEQARRLGRTLDEAVEELRRIGGE</sequence>
<name>A0A7W8VFT4_9ACTN</name>
<feature type="domain" description="HTH gntR-type" evidence="6">
    <location>
        <begin position="16"/>
        <end position="84"/>
    </location>
</feature>
<dbReference type="InterPro" id="IPR036388">
    <property type="entry name" value="WH-like_DNA-bd_sf"/>
</dbReference>
<keyword evidence="2" id="KW-0805">Transcription regulation</keyword>
<dbReference type="PANTHER" id="PTHR46577">
    <property type="entry name" value="HTH-TYPE TRANSCRIPTIONAL REGULATORY PROTEIN GABR"/>
    <property type="match status" value="1"/>
</dbReference>
<dbReference type="AlphaFoldDB" id="A0A7W8VFT4"/>
<keyword evidence="4" id="KW-0804">Transcription</keyword>
<dbReference type="PROSITE" id="PS50949">
    <property type="entry name" value="HTH_GNTR"/>
    <property type="match status" value="1"/>
</dbReference>
<protein>
    <submittedName>
        <fullName evidence="7">DNA-binding transcriptional regulator YhcF (GntR family)</fullName>
    </submittedName>
</protein>
<organism evidence="7 8">
    <name type="scientific">Nocardiopsis composta</name>
    <dbReference type="NCBI Taxonomy" id="157465"/>
    <lineage>
        <taxon>Bacteria</taxon>
        <taxon>Bacillati</taxon>
        <taxon>Actinomycetota</taxon>
        <taxon>Actinomycetes</taxon>
        <taxon>Streptosporangiales</taxon>
        <taxon>Nocardiopsidaceae</taxon>
        <taxon>Nocardiopsis</taxon>
    </lineage>
</organism>
<accession>A0A7W8VFT4</accession>
<dbReference type="CDD" id="cd07377">
    <property type="entry name" value="WHTH_GntR"/>
    <property type="match status" value="1"/>
</dbReference>
<keyword evidence="8" id="KW-1185">Reference proteome</keyword>
<dbReference type="SUPFAM" id="SSF46785">
    <property type="entry name" value="Winged helix' DNA-binding domain"/>
    <property type="match status" value="1"/>
</dbReference>
<dbReference type="PANTHER" id="PTHR46577:SF1">
    <property type="entry name" value="HTH-TYPE TRANSCRIPTIONAL REGULATORY PROTEIN GABR"/>
    <property type="match status" value="1"/>
</dbReference>
<evidence type="ECO:0000256" key="2">
    <source>
        <dbReference type="ARBA" id="ARBA00023015"/>
    </source>
</evidence>
<feature type="compositionally biased region" description="Gly residues" evidence="5">
    <location>
        <begin position="94"/>
        <end position="105"/>
    </location>
</feature>
<keyword evidence="1" id="KW-0663">Pyridoxal phosphate</keyword>
<gene>
    <name evidence="7" type="ORF">HDA36_004539</name>
</gene>
<evidence type="ECO:0000256" key="3">
    <source>
        <dbReference type="ARBA" id="ARBA00023125"/>
    </source>
</evidence>
<feature type="region of interest" description="Disordered" evidence="5">
    <location>
        <begin position="73"/>
        <end position="105"/>
    </location>
</feature>
<keyword evidence="3 7" id="KW-0238">DNA-binding</keyword>
<dbReference type="Gene3D" id="1.10.10.10">
    <property type="entry name" value="Winged helix-like DNA-binding domain superfamily/Winged helix DNA-binding domain"/>
    <property type="match status" value="1"/>
</dbReference>
<dbReference type="Proteomes" id="UP000572635">
    <property type="component" value="Unassembled WGS sequence"/>
</dbReference>
<dbReference type="RefSeq" id="WP_312893776.1">
    <property type="nucleotide sequence ID" value="NZ_BAAAJD010000053.1"/>
</dbReference>
<dbReference type="InterPro" id="IPR051446">
    <property type="entry name" value="HTH_trans_reg/aminotransferase"/>
</dbReference>
<dbReference type="InterPro" id="IPR036390">
    <property type="entry name" value="WH_DNA-bd_sf"/>
</dbReference>
<dbReference type="InterPro" id="IPR000524">
    <property type="entry name" value="Tscrpt_reg_HTH_GntR"/>
</dbReference>
<evidence type="ECO:0000259" key="6">
    <source>
        <dbReference type="PROSITE" id="PS50949"/>
    </source>
</evidence>
<evidence type="ECO:0000256" key="4">
    <source>
        <dbReference type="ARBA" id="ARBA00023163"/>
    </source>
</evidence>
<dbReference type="SMART" id="SM00345">
    <property type="entry name" value="HTH_GNTR"/>
    <property type="match status" value="1"/>
</dbReference>
<dbReference type="EMBL" id="JACHDB010000001">
    <property type="protein sequence ID" value="MBB5434455.1"/>
    <property type="molecule type" value="Genomic_DNA"/>
</dbReference>
<dbReference type="GO" id="GO:0003677">
    <property type="term" value="F:DNA binding"/>
    <property type="evidence" value="ECO:0007669"/>
    <property type="project" value="UniProtKB-KW"/>
</dbReference>
<reference evidence="7 8" key="1">
    <citation type="submission" date="2020-08" db="EMBL/GenBank/DDBJ databases">
        <title>Sequencing the genomes of 1000 actinobacteria strains.</title>
        <authorList>
            <person name="Klenk H.-P."/>
        </authorList>
    </citation>
    <scope>NUCLEOTIDE SEQUENCE [LARGE SCALE GENOMIC DNA]</scope>
    <source>
        <strain evidence="7 8">DSM 44551</strain>
    </source>
</reference>
<evidence type="ECO:0000313" key="8">
    <source>
        <dbReference type="Proteomes" id="UP000572635"/>
    </source>
</evidence>
<evidence type="ECO:0000256" key="1">
    <source>
        <dbReference type="ARBA" id="ARBA00022898"/>
    </source>
</evidence>
<proteinExistence type="predicted"/>
<evidence type="ECO:0000313" key="7">
    <source>
        <dbReference type="EMBL" id="MBB5434455.1"/>
    </source>
</evidence>
<dbReference type="Pfam" id="PF00392">
    <property type="entry name" value="GntR"/>
    <property type="match status" value="1"/>
</dbReference>
<dbReference type="GO" id="GO:0003700">
    <property type="term" value="F:DNA-binding transcription factor activity"/>
    <property type="evidence" value="ECO:0007669"/>
    <property type="project" value="InterPro"/>
</dbReference>